<organism evidence="2 3">
    <name type="scientific">Clostridium carboxidivorans P7</name>
    <dbReference type="NCBI Taxonomy" id="536227"/>
    <lineage>
        <taxon>Bacteria</taxon>
        <taxon>Bacillati</taxon>
        <taxon>Bacillota</taxon>
        <taxon>Clostridia</taxon>
        <taxon>Eubacteriales</taxon>
        <taxon>Clostridiaceae</taxon>
        <taxon>Clostridium</taxon>
    </lineage>
</organism>
<dbReference type="Proteomes" id="UP000004198">
    <property type="component" value="Unassembled WGS sequence"/>
</dbReference>
<protein>
    <submittedName>
        <fullName evidence="2">Putative peptidase</fullName>
    </submittedName>
</protein>
<feature type="non-terminal residue" evidence="2">
    <location>
        <position position="87"/>
    </location>
</feature>
<gene>
    <name evidence="2" type="ORF">CcarbDRAFT_5321</name>
</gene>
<keyword evidence="1" id="KW-1133">Transmembrane helix</keyword>
<evidence type="ECO:0000313" key="3">
    <source>
        <dbReference type="Proteomes" id="UP000004198"/>
    </source>
</evidence>
<keyword evidence="1" id="KW-0472">Membrane</keyword>
<feature type="transmembrane region" description="Helical" evidence="1">
    <location>
        <begin position="17"/>
        <end position="36"/>
    </location>
</feature>
<comment type="caution">
    <text evidence="2">The sequence shown here is derived from an EMBL/GenBank/DDBJ whole genome shotgun (WGS) entry which is preliminary data.</text>
</comment>
<keyword evidence="3" id="KW-1185">Reference proteome</keyword>
<keyword evidence="1" id="KW-0812">Transmembrane</keyword>
<dbReference type="AlphaFoldDB" id="C6Q2Q3"/>
<sequence length="87" mass="10206">MSKKGMITLHSNNRSKIYLSLLIIIITSAVLLRYLYNNKPNCYEIHINGKVVGYVTDKEQFYNMEGNVKKDLEKRFGKVNFKDDIKF</sequence>
<evidence type="ECO:0000256" key="1">
    <source>
        <dbReference type="SAM" id="Phobius"/>
    </source>
</evidence>
<proteinExistence type="predicted"/>
<reference evidence="2 3" key="1">
    <citation type="submission" date="2009-06" db="EMBL/GenBank/DDBJ databases">
        <title>The draft genome of Clostridium carboxidivorans P7.</title>
        <authorList>
            <consortium name="US DOE Joint Genome Institute (JGI-PGF)"/>
            <person name="Lucas S."/>
            <person name="Copeland A."/>
            <person name="Lapidus A."/>
            <person name="Glavina del Rio T."/>
            <person name="Tice H."/>
            <person name="Bruce D."/>
            <person name="Goodwin L."/>
            <person name="Pitluck S."/>
            <person name="Larimer F."/>
            <person name="Land M.L."/>
            <person name="Hauser L."/>
            <person name="Hemme C.L."/>
        </authorList>
    </citation>
    <scope>NUCLEOTIDE SEQUENCE [LARGE SCALE GENOMIC DNA]</scope>
    <source>
        <strain evidence="2 3">P7</strain>
    </source>
</reference>
<evidence type="ECO:0000313" key="2">
    <source>
        <dbReference type="EMBL" id="EET84233.1"/>
    </source>
</evidence>
<name>C6Q2Q3_9CLOT</name>
<accession>C6Q2Q3</accession>
<dbReference type="EMBL" id="ACVI01000193">
    <property type="protein sequence ID" value="EET84233.1"/>
    <property type="molecule type" value="Genomic_DNA"/>
</dbReference>